<dbReference type="EMBL" id="SSTD01001237">
    <property type="protein sequence ID" value="TYK29798.1"/>
    <property type="molecule type" value="Genomic_DNA"/>
</dbReference>
<name>A0A5D3E1Y6_CUCMM</name>
<protein>
    <submittedName>
        <fullName evidence="1">Gag-pol polyprotein</fullName>
    </submittedName>
</protein>
<evidence type="ECO:0000313" key="2">
    <source>
        <dbReference type="Proteomes" id="UP000321947"/>
    </source>
</evidence>
<accession>A0A5D3E1Y6</accession>
<gene>
    <name evidence="1" type="ORF">E5676_scaffold208G00160</name>
</gene>
<evidence type="ECO:0000313" key="1">
    <source>
        <dbReference type="EMBL" id="TYK29798.1"/>
    </source>
</evidence>
<reference evidence="1 2" key="1">
    <citation type="submission" date="2019-08" db="EMBL/GenBank/DDBJ databases">
        <title>Draft genome sequences of two oriental melons (Cucumis melo L. var makuwa).</title>
        <authorList>
            <person name="Kwon S.-Y."/>
        </authorList>
    </citation>
    <scope>NUCLEOTIDE SEQUENCE [LARGE SCALE GENOMIC DNA]</scope>
    <source>
        <strain evidence="2">cv. Chang Bougi</strain>
        <tissue evidence="1">Leaf</tissue>
    </source>
</reference>
<organism evidence="1 2">
    <name type="scientific">Cucumis melo var. makuwa</name>
    <name type="common">Oriental melon</name>
    <dbReference type="NCBI Taxonomy" id="1194695"/>
    <lineage>
        <taxon>Eukaryota</taxon>
        <taxon>Viridiplantae</taxon>
        <taxon>Streptophyta</taxon>
        <taxon>Embryophyta</taxon>
        <taxon>Tracheophyta</taxon>
        <taxon>Spermatophyta</taxon>
        <taxon>Magnoliopsida</taxon>
        <taxon>eudicotyledons</taxon>
        <taxon>Gunneridae</taxon>
        <taxon>Pentapetalae</taxon>
        <taxon>rosids</taxon>
        <taxon>fabids</taxon>
        <taxon>Cucurbitales</taxon>
        <taxon>Cucurbitaceae</taxon>
        <taxon>Benincaseae</taxon>
        <taxon>Cucumis</taxon>
    </lineage>
</organism>
<dbReference type="AlphaFoldDB" id="A0A5D3E1Y6"/>
<sequence length="222" mass="24746">MLSLKTLSLDNILSKGKIKNDLEGLGYSRANFSSKGKSTVFIRATNQQTEDDIPESSNTRYEERNKYVLEISIGWGVYLADLVPKSMEWRVKEILKCSVAFTSIHMSNSKDWTGRVTFEDGVEGNVVGKGNISRIGAPNLNDVHLVEGLSANLISISQLCNQGFMVNFSKDGCEVSNAKRRIVMTGSQLSENFYHWDKNSKDLKCNLLGRMKECYGTNVLGT</sequence>
<dbReference type="Proteomes" id="UP000321947">
    <property type="component" value="Unassembled WGS sequence"/>
</dbReference>
<comment type="caution">
    <text evidence="1">The sequence shown here is derived from an EMBL/GenBank/DDBJ whole genome shotgun (WGS) entry which is preliminary data.</text>
</comment>
<proteinExistence type="predicted"/>